<organism evidence="2 3">
    <name type="scientific">Datura stramonium</name>
    <name type="common">Jimsonweed</name>
    <name type="synonym">Common thornapple</name>
    <dbReference type="NCBI Taxonomy" id="4076"/>
    <lineage>
        <taxon>Eukaryota</taxon>
        <taxon>Viridiplantae</taxon>
        <taxon>Streptophyta</taxon>
        <taxon>Embryophyta</taxon>
        <taxon>Tracheophyta</taxon>
        <taxon>Spermatophyta</taxon>
        <taxon>Magnoliopsida</taxon>
        <taxon>eudicotyledons</taxon>
        <taxon>Gunneridae</taxon>
        <taxon>Pentapetalae</taxon>
        <taxon>asterids</taxon>
        <taxon>lamiids</taxon>
        <taxon>Solanales</taxon>
        <taxon>Solanaceae</taxon>
        <taxon>Solanoideae</taxon>
        <taxon>Datureae</taxon>
        <taxon>Datura</taxon>
    </lineage>
</organism>
<sequence>MTDEIAERLKKFILTEEEKGSVEIAVQDIMSSMEHCEVSFLGKVIVDKQVNVIGVRNTMNLIWGNPAGLKVLLVDKNLFQIILRHKDDMKKVMYGIPWLYDKILGHTERSYVIREDNMRQGAIKRDQFGAWMRANNHDFAGINARRQGNTDIQPPVFTNDEGKKIMDCAEGTGSNELLYNEDGIEVLRHTGSKEDQPSFTPHEFFKKLKEGGHAKNDSWGGHNTTTATQRHASMNKNELEHITNAALRSYEGRAEARKGKNNNMIPKVDNMLVDKTVEANELVNRSLKQIPAGDEPMFADTIRGREAREYYFLSKMDLGDTFDQDDIDKYYKNNMKADFEQARQKIIVQMAQLRMTDMKNSQQQETIRLHSPSMVFLSETKNRERMILGV</sequence>
<feature type="domain" description="DUF4283" evidence="1">
    <location>
        <begin position="33"/>
        <end position="102"/>
    </location>
</feature>
<evidence type="ECO:0000313" key="2">
    <source>
        <dbReference type="EMBL" id="MCD9639610.1"/>
    </source>
</evidence>
<reference evidence="2 3" key="1">
    <citation type="journal article" date="2021" name="BMC Genomics">
        <title>Datura genome reveals duplications of psychoactive alkaloid biosynthetic genes and high mutation rate following tissue culture.</title>
        <authorList>
            <person name="Rajewski A."/>
            <person name="Carter-House D."/>
            <person name="Stajich J."/>
            <person name="Litt A."/>
        </authorList>
    </citation>
    <scope>NUCLEOTIDE SEQUENCE [LARGE SCALE GENOMIC DNA]</scope>
    <source>
        <strain evidence="2">AR-01</strain>
    </source>
</reference>
<keyword evidence="3" id="KW-1185">Reference proteome</keyword>
<dbReference type="Proteomes" id="UP000823775">
    <property type="component" value="Unassembled WGS sequence"/>
</dbReference>
<protein>
    <recommendedName>
        <fullName evidence="1">DUF4283 domain-containing protein</fullName>
    </recommendedName>
</protein>
<name>A0ABS8UZQ7_DATST</name>
<evidence type="ECO:0000259" key="1">
    <source>
        <dbReference type="Pfam" id="PF14111"/>
    </source>
</evidence>
<accession>A0ABS8UZQ7</accession>
<evidence type="ECO:0000313" key="3">
    <source>
        <dbReference type="Proteomes" id="UP000823775"/>
    </source>
</evidence>
<dbReference type="EMBL" id="JACEIK010002956">
    <property type="protein sequence ID" value="MCD9639610.1"/>
    <property type="molecule type" value="Genomic_DNA"/>
</dbReference>
<dbReference type="Pfam" id="PF14111">
    <property type="entry name" value="DUF4283"/>
    <property type="match status" value="1"/>
</dbReference>
<comment type="caution">
    <text evidence="2">The sequence shown here is derived from an EMBL/GenBank/DDBJ whole genome shotgun (WGS) entry which is preliminary data.</text>
</comment>
<proteinExistence type="predicted"/>
<gene>
    <name evidence="2" type="ORF">HAX54_024245</name>
</gene>
<dbReference type="InterPro" id="IPR025558">
    <property type="entry name" value="DUF4283"/>
</dbReference>